<dbReference type="AlphaFoldDB" id="A0AA38X8P7"/>
<gene>
    <name evidence="1" type="ORF">H2200_006702</name>
</gene>
<evidence type="ECO:0000313" key="2">
    <source>
        <dbReference type="Proteomes" id="UP001172673"/>
    </source>
</evidence>
<evidence type="ECO:0000313" key="1">
    <source>
        <dbReference type="EMBL" id="KAJ9608931.1"/>
    </source>
</evidence>
<sequence length="330" mass="37310">MKIPPWAYDITHKQLVALTYLGCTGFFIKLQHFLEKSTPEVIFGDLTSALDCGLFTGKNDRIAGSNASNPKETLAKIIDSFGDQPVILPIELRFGSAVVGHRNRNRDKYHYLMRLSPEQQQCELVIVGQPGKPNLVAVIPRHYLRPAEDGVVSSKWHPFVHQPPFAMEYSPFAMPSAKIPDSLKHFMSFHHEEIGNFNIESLFVLCAMPQSMVNQSQRRFLVPSSQLKTPVRRAAMEAFVNTGTVPDPMPVYLNRGGLIDAFGARDIEIVPLLKRIVEENCDNEGTITFDIGGTINVLDLLHYQRDVSELFLESLEDDGESWFVKYYQRD</sequence>
<keyword evidence="2" id="KW-1185">Reference proteome</keyword>
<dbReference type="Proteomes" id="UP001172673">
    <property type="component" value="Unassembled WGS sequence"/>
</dbReference>
<dbReference type="EMBL" id="JAPDRK010000009">
    <property type="protein sequence ID" value="KAJ9608931.1"/>
    <property type="molecule type" value="Genomic_DNA"/>
</dbReference>
<protein>
    <submittedName>
        <fullName evidence="1">Uncharacterized protein</fullName>
    </submittedName>
</protein>
<accession>A0AA38X8P7</accession>
<organism evidence="1 2">
    <name type="scientific">Cladophialophora chaetospira</name>
    <dbReference type="NCBI Taxonomy" id="386627"/>
    <lineage>
        <taxon>Eukaryota</taxon>
        <taxon>Fungi</taxon>
        <taxon>Dikarya</taxon>
        <taxon>Ascomycota</taxon>
        <taxon>Pezizomycotina</taxon>
        <taxon>Eurotiomycetes</taxon>
        <taxon>Chaetothyriomycetidae</taxon>
        <taxon>Chaetothyriales</taxon>
        <taxon>Herpotrichiellaceae</taxon>
        <taxon>Cladophialophora</taxon>
    </lineage>
</organism>
<name>A0AA38X8P7_9EURO</name>
<reference evidence="1" key="1">
    <citation type="submission" date="2022-10" db="EMBL/GenBank/DDBJ databases">
        <title>Culturing micro-colonial fungi from biological soil crusts in the Mojave desert and describing Neophaeococcomyces mojavensis, and introducing the new genera and species Taxawa tesnikishii.</title>
        <authorList>
            <person name="Kurbessoian T."/>
            <person name="Stajich J.E."/>
        </authorList>
    </citation>
    <scope>NUCLEOTIDE SEQUENCE</scope>
    <source>
        <strain evidence="1">TK_41</strain>
    </source>
</reference>
<comment type="caution">
    <text evidence="1">The sequence shown here is derived from an EMBL/GenBank/DDBJ whole genome shotgun (WGS) entry which is preliminary data.</text>
</comment>
<proteinExistence type="predicted"/>